<dbReference type="EMBL" id="JAHTBI010000045">
    <property type="protein sequence ID" value="MBV6287934.1"/>
    <property type="molecule type" value="Genomic_DNA"/>
</dbReference>
<dbReference type="CDD" id="cd00088">
    <property type="entry name" value="HPT"/>
    <property type="match status" value="1"/>
</dbReference>
<reference evidence="3" key="2">
    <citation type="journal article" date="2023" name="Plant Pathol.">
        <title>Dismantling and reorganizing Pseudomonas marginalis sensu#lato.</title>
        <authorList>
            <person name="Sawada H."/>
            <person name="Fujikawa T."/>
            <person name="Satou M."/>
        </authorList>
    </citation>
    <scope>NUCLEOTIDE SEQUENCE</scope>
    <source>
        <strain evidence="3">MAFF 301350</strain>
    </source>
</reference>
<dbReference type="RefSeq" id="WP_217975961.1">
    <property type="nucleotide sequence ID" value="NZ_JAHTBI010000045.1"/>
</dbReference>
<feature type="domain" description="HPt" evidence="2">
    <location>
        <begin position="14"/>
        <end position="108"/>
    </location>
</feature>
<organism evidence="3 4">
    <name type="scientific">Pseudomonas aegrilactucae</name>
    <dbReference type="NCBI Taxonomy" id="2854028"/>
    <lineage>
        <taxon>Bacteria</taxon>
        <taxon>Pseudomonadati</taxon>
        <taxon>Pseudomonadota</taxon>
        <taxon>Gammaproteobacteria</taxon>
        <taxon>Pseudomonadales</taxon>
        <taxon>Pseudomonadaceae</taxon>
        <taxon>Pseudomonas</taxon>
    </lineage>
</organism>
<keyword evidence="4" id="KW-1185">Reference proteome</keyword>
<gene>
    <name evidence="3" type="ORF">KUO17_13005</name>
</gene>
<dbReference type="Pfam" id="PF01627">
    <property type="entry name" value="Hpt"/>
    <property type="match status" value="1"/>
</dbReference>
<accession>A0A9Q2XKG2</accession>
<evidence type="ECO:0000313" key="3">
    <source>
        <dbReference type="EMBL" id="MBV6287934.1"/>
    </source>
</evidence>
<feature type="modified residue" description="Phosphohistidine" evidence="1">
    <location>
        <position position="54"/>
    </location>
</feature>
<sequence>MSDQPIDGEVLRDLQDVMGDLYVKLLDTFLEDCEVRIAQLQQAKDADGLGYAAHSFKGSCSNMGAMGLAELCRQLEERIKVQPLCGIEDLINQIGQEYHLIRPAYEAERTRAVLESAGHPV</sequence>
<keyword evidence="1" id="KW-0597">Phosphoprotein</keyword>
<dbReference type="GO" id="GO:0000160">
    <property type="term" value="P:phosphorelay signal transduction system"/>
    <property type="evidence" value="ECO:0007669"/>
    <property type="project" value="InterPro"/>
</dbReference>
<proteinExistence type="predicted"/>
<dbReference type="InterPro" id="IPR008207">
    <property type="entry name" value="Sig_transdc_His_kin_Hpt_dom"/>
</dbReference>
<evidence type="ECO:0000313" key="4">
    <source>
        <dbReference type="Proteomes" id="UP001106592"/>
    </source>
</evidence>
<dbReference type="AlphaFoldDB" id="A0A9Q2XKG2"/>
<dbReference type="Proteomes" id="UP001106592">
    <property type="component" value="Unassembled WGS sequence"/>
</dbReference>
<comment type="caution">
    <text evidence="3">The sequence shown here is derived from an EMBL/GenBank/DDBJ whole genome shotgun (WGS) entry which is preliminary data.</text>
</comment>
<name>A0A9Q2XKG2_9PSED</name>
<reference evidence="3" key="1">
    <citation type="journal article" date="2022" name="Int. J. Syst. Evol. Microbiol.">
        <title>Pseudomonas aegrilactucae sp. nov. and Pseudomonas morbosilactucae sp. nov., pathogens causing bacterial rot of lettuce in Japan.</title>
        <authorList>
            <person name="Sawada H."/>
            <person name="Fujikawa T."/>
            <person name="Satou M."/>
        </authorList>
    </citation>
    <scope>NUCLEOTIDE SEQUENCE</scope>
    <source>
        <strain evidence="3">MAFF 301350</strain>
    </source>
</reference>
<evidence type="ECO:0000259" key="2">
    <source>
        <dbReference type="PROSITE" id="PS50894"/>
    </source>
</evidence>
<evidence type="ECO:0000256" key="1">
    <source>
        <dbReference type="PROSITE-ProRule" id="PRU00110"/>
    </source>
</evidence>
<protein>
    <submittedName>
        <fullName evidence="3">Hpt domain-containing protein</fullName>
    </submittedName>
</protein>
<dbReference type="PROSITE" id="PS50894">
    <property type="entry name" value="HPT"/>
    <property type="match status" value="1"/>
</dbReference>